<keyword evidence="2" id="KW-1185">Reference proteome</keyword>
<gene>
    <name evidence="1" type="ORF">O9Z63_15990</name>
</gene>
<dbReference type="Proteomes" id="UP001211872">
    <property type="component" value="Chromosome"/>
</dbReference>
<accession>A0ABY7PKT8</accession>
<sequence length="41" mass="4396">MDDSVLPDWADFVDDSVLLGSALIAYSAKQKGLAVWQALSV</sequence>
<organism evidence="1 2">
    <name type="scientific">Hymenobacter yonginensis</name>
    <dbReference type="NCBI Taxonomy" id="748197"/>
    <lineage>
        <taxon>Bacteria</taxon>
        <taxon>Pseudomonadati</taxon>
        <taxon>Bacteroidota</taxon>
        <taxon>Cytophagia</taxon>
        <taxon>Cytophagales</taxon>
        <taxon>Hymenobacteraceae</taxon>
        <taxon>Hymenobacter</taxon>
    </lineage>
</organism>
<reference evidence="1 2" key="1">
    <citation type="journal article" date="2011" name="Int. J. Syst. Evol. Microbiol.">
        <title>Hymenobacter yonginensis sp. nov., isolated from a mesotrophic artificial lake.</title>
        <authorList>
            <person name="Joung Y."/>
            <person name="Cho S.H."/>
            <person name="Kim H."/>
            <person name="Kim S.B."/>
            <person name="Joh K."/>
        </authorList>
    </citation>
    <scope>NUCLEOTIDE SEQUENCE [LARGE SCALE GENOMIC DNA]</scope>
    <source>
        <strain evidence="1 2">KCTC 22745</strain>
    </source>
</reference>
<dbReference type="RefSeq" id="WP_270126343.1">
    <property type="nucleotide sequence ID" value="NZ_CP115396.1"/>
</dbReference>
<name>A0ABY7PKT8_9BACT</name>
<evidence type="ECO:0000313" key="1">
    <source>
        <dbReference type="EMBL" id="WBO83870.1"/>
    </source>
</evidence>
<protein>
    <submittedName>
        <fullName evidence="1">Uncharacterized protein</fullName>
    </submittedName>
</protein>
<proteinExistence type="predicted"/>
<dbReference type="EMBL" id="CP115396">
    <property type="protein sequence ID" value="WBO83870.1"/>
    <property type="molecule type" value="Genomic_DNA"/>
</dbReference>
<evidence type="ECO:0000313" key="2">
    <source>
        <dbReference type="Proteomes" id="UP001211872"/>
    </source>
</evidence>